<evidence type="ECO:0000256" key="1">
    <source>
        <dbReference type="ARBA" id="ARBA00000885"/>
    </source>
</evidence>
<dbReference type="SMART" id="SM00119">
    <property type="entry name" value="HECTc"/>
    <property type="match status" value="1"/>
</dbReference>
<evidence type="ECO:0000256" key="4">
    <source>
        <dbReference type="ARBA" id="ARBA00022786"/>
    </source>
</evidence>
<dbReference type="EMBL" id="CAJVPL010000026">
    <property type="protein sequence ID" value="CAG8435448.1"/>
    <property type="molecule type" value="Genomic_DNA"/>
</dbReference>
<dbReference type="PANTHER" id="PTHR45700:SF2">
    <property type="entry name" value="UBIQUITIN-PROTEIN LIGASE E3C"/>
    <property type="match status" value="1"/>
</dbReference>
<protein>
    <recommendedName>
        <fullName evidence="2">HECT-type E3 ubiquitin transferase</fullName>
        <ecNumber evidence="2">2.3.2.26</ecNumber>
    </recommendedName>
</protein>
<comment type="catalytic activity">
    <reaction evidence="1">
        <text>S-ubiquitinyl-[E2 ubiquitin-conjugating enzyme]-L-cysteine + [acceptor protein]-L-lysine = [E2 ubiquitin-conjugating enzyme]-L-cysteine + N(6)-ubiquitinyl-[acceptor protein]-L-lysine.</text>
        <dbReference type="EC" id="2.3.2.26"/>
    </reaction>
</comment>
<dbReference type="FunFam" id="3.30.2160.10:FF:000002">
    <property type="entry name" value="Putative Ubiquitin-protein ligase E3C"/>
    <property type="match status" value="1"/>
</dbReference>
<dbReference type="AlphaFoldDB" id="A0A9N8V335"/>
<dbReference type="Gene3D" id="3.90.1750.10">
    <property type="entry name" value="Hect, E3 ligase catalytic domains"/>
    <property type="match status" value="1"/>
</dbReference>
<evidence type="ECO:0000256" key="3">
    <source>
        <dbReference type="ARBA" id="ARBA00022679"/>
    </source>
</evidence>
<dbReference type="GO" id="GO:0000209">
    <property type="term" value="P:protein polyubiquitination"/>
    <property type="evidence" value="ECO:0007669"/>
    <property type="project" value="InterPro"/>
</dbReference>
<evidence type="ECO:0000313" key="7">
    <source>
        <dbReference type="EMBL" id="CAG8435448.1"/>
    </source>
</evidence>
<dbReference type="InterPro" id="IPR044611">
    <property type="entry name" value="E3A/B/C-like"/>
</dbReference>
<dbReference type="PANTHER" id="PTHR45700">
    <property type="entry name" value="UBIQUITIN-PROTEIN LIGASE E3C"/>
    <property type="match status" value="1"/>
</dbReference>
<dbReference type="Gene3D" id="3.30.2410.10">
    <property type="entry name" value="Hect, E3 ligase catalytic domain"/>
    <property type="match status" value="1"/>
</dbReference>
<keyword evidence="3" id="KW-0808">Transferase</keyword>
<dbReference type="EC" id="2.3.2.26" evidence="2"/>
<dbReference type="GO" id="GO:0061630">
    <property type="term" value="F:ubiquitin protein ligase activity"/>
    <property type="evidence" value="ECO:0007669"/>
    <property type="project" value="UniProtKB-EC"/>
</dbReference>
<reference evidence="7" key="1">
    <citation type="submission" date="2021-06" db="EMBL/GenBank/DDBJ databases">
        <authorList>
            <person name="Kallberg Y."/>
            <person name="Tangrot J."/>
            <person name="Rosling A."/>
        </authorList>
    </citation>
    <scope>NUCLEOTIDE SEQUENCE</scope>
    <source>
        <strain evidence="7">MT106</strain>
    </source>
</reference>
<dbReference type="PROSITE" id="PS50237">
    <property type="entry name" value="HECT"/>
    <property type="match status" value="1"/>
</dbReference>
<evidence type="ECO:0000259" key="6">
    <source>
        <dbReference type="PROSITE" id="PS50237"/>
    </source>
</evidence>
<dbReference type="InterPro" id="IPR000569">
    <property type="entry name" value="HECT_dom"/>
</dbReference>
<evidence type="ECO:0000256" key="2">
    <source>
        <dbReference type="ARBA" id="ARBA00012485"/>
    </source>
</evidence>
<evidence type="ECO:0000256" key="5">
    <source>
        <dbReference type="PROSITE-ProRule" id="PRU00104"/>
    </source>
</evidence>
<dbReference type="GO" id="GO:0006511">
    <property type="term" value="P:ubiquitin-dependent protein catabolic process"/>
    <property type="evidence" value="ECO:0007669"/>
    <property type="project" value="TreeGrafter"/>
</dbReference>
<sequence length="1019" mass="117790">MFNNFEGSVKPRRQINLGGQRSQEDKKLLLKRTQEQRKAREAERLRNKSANKIQAFYRGRKVANDIRQIERVNWDQHARAFFNNLEETNAETAYELINLIRSFLFFYRPHLDNQRELCLCQILSQHRKGSQTLFLPFAREELRETWNFQLKQTLLIFLKSIGFSHDLDQTGINEYLIILRSAIDISKYEQITGIMEGSKTVKTIMEHLVSNGLYQGFRKQILTVPIDKSNSSSRNLIADLLMTPIKSEIRDIALPEFIKQIFTIPLLPMHITITNLPIEAILSNIINMATDQFQTEEICSLLGNSLIYALPKVDSFKKLTLLAYLKVLQNLSSIIPAHLLAEKYASNSNGMMIDEDEDEEDLDMLMVTSSSSKEIIIDQQVLQAIEKLFDQKHLSSIFSFATKADTDSLLKVANFLVTLMIKWPSRKDELLKAMIHGHALKWKGKSATNEIWQEFKSTELAQKVKSQLFSSSIVTDKAFAEQWGLLALLCELLSRILFVTGDDEFFQEEKNPLVMKDIIEMSIYLRNVSFNLYWNYTFLKMDSTLDGSCITLHYLRDAVTKTLRQIHARDSRRRFTPPDHWLMTSEFDMTAFIKAVVLEEQDLESDDTDNKLVKRGSISTSPRLEILSNIPFVIPFEERVKIFRKFIENDRERNYHNDFFLDRRTRATIRRTHVFEDGFTHLNTLGKELKRPVAISFIDEYGLPEAGIDGGGLFKEFLTALTRQAFDVNYGLFLNTQDNLLYPSPHAYARQEQQLNYYAFLGRILGKALYEGMLVDAAFAGFFLSKWLGKLSYLDDLPSLDPDLYQGLIFLKNYKGNVEELSLNFTVVDKEFDESRAIDLIPRGSETTVTEENRLAYIFRMANYRLNTQISWQCKAFFNGLKDLIDEKWLQMFNQQELQILIGGTSTPIDVDDLRENTVYAGYSENDIVIQNFWTVIKSFTEEQRQKLVKFVTSCSRPPLLGFKQLNPKFSIRNAGHELRLPTSSTCVNLLKLPAYPDLKTMREKLEYAISVEVGFGLS</sequence>
<keyword evidence="4 5" id="KW-0833">Ubl conjugation pathway</keyword>
<dbReference type="Gene3D" id="3.30.2160.10">
    <property type="entry name" value="Hect, E3 ligase catalytic domain"/>
    <property type="match status" value="1"/>
</dbReference>
<gene>
    <name evidence="7" type="ORF">AGERDE_LOCUS541</name>
</gene>
<feature type="domain" description="HECT" evidence="6">
    <location>
        <begin position="689"/>
        <end position="1019"/>
    </location>
</feature>
<dbReference type="OrthoDB" id="8068875at2759"/>
<organism evidence="7 8">
    <name type="scientific">Ambispora gerdemannii</name>
    <dbReference type="NCBI Taxonomy" id="144530"/>
    <lineage>
        <taxon>Eukaryota</taxon>
        <taxon>Fungi</taxon>
        <taxon>Fungi incertae sedis</taxon>
        <taxon>Mucoromycota</taxon>
        <taxon>Glomeromycotina</taxon>
        <taxon>Glomeromycetes</taxon>
        <taxon>Archaeosporales</taxon>
        <taxon>Ambisporaceae</taxon>
        <taxon>Ambispora</taxon>
    </lineage>
</organism>
<evidence type="ECO:0000313" key="8">
    <source>
        <dbReference type="Proteomes" id="UP000789831"/>
    </source>
</evidence>
<dbReference type="CDD" id="cd00078">
    <property type="entry name" value="HECTc"/>
    <property type="match status" value="1"/>
</dbReference>
<name>A0A9N8V335_9GLOM</name>
<feature type="active site" description="Glycyl thioester intermediate" evidence="5">
    <location>
        <position position="987"/>
    </location>
</feature>
<accession>A0A9N8V335</accession>
<keyword evidence="8" id="KW-1185">Reference proteome</keyword>
<dbReference type="Proteomes" id="UP000789831">
    <property type="component" value="Unassembled WGS sequence"/>
</dbReference>
<dbReference type="FunFam" id="3.30.2410.10:FF:000011">
    <property type="entry name" value="Putative Ubiquitin-protein ligase E3C"/>
    <property type="match status" value="1"/>
</dbReference>
<proteinExistence type="predicted"/>
<dbReference type="PROSITE" id="PS50096">
    <property type="entry name" value="IQ"/>
    <property type="match status" value="1"/>
</dbReference>
<dbReference type="Pfam" id="PF00632">
    <property type="entry name" value="HECT"/>
    <property type="match status" value="1"/>
</dbReference>
<comment type="caution">
    <text evidence="7">The sequence shown here is derived from an EMBL/GenBank/DDBJ whole genome shotgun (WGS) entry which is preliminary data.</text>
</comment>
<dbReference type="InterPro" id="IPR035983">
    <property type="entry name" value="Hect_E3_ubiquitin_ligase"/>
</dbReference>
<dbReference type="SUPFAM" id="SSF56204">
    <property type="entry name" value="Hect, E3 ligase catalytic domain"/>
    <property type="match status" value="1"/>
</dbReference>